<name>A0ABQ8MGP3_LABRO</name>
<evidence type="ECO:0000256" key="2">
    <source>
        <dbReference type="ARBA" id="ARBA00008665"/>
    </source>
</evidence>
<dbReference type="Pfam" id="PF05729">
    <property type="entry name" value="NACHT"/>
    <property type="match status" value="1"/>
</dbReference>
<dbReference type="SUPFAM" id="SSF52047">
    <property type="entry name" value="RNI-like"/>
    <property type="match status" value="1"/>
</dbReference>
<comment type="similarity">
    <text evidence="2">Belongs to the NLRP family.</text>
</comment>
<accession>A0ABQ8MGP3</accession>
<dbReference type="Pfam" id="PF13516">
    <property type="entry name" value="LRR_6"/>
    <property type="match status" value="1"/>
</dbReference>
<dbReference type="PANTHER" id="PTHR45690:SF19">
    <property type="entry name" value="NACHT, LRR AND PYD DOMAINS-CONTAINING PROTEIN 3"/>
    <property type="match status" value="1"/>
</dbReference>
<dbReference type="SMART" id="SM00368">
    <property type="entry name" value="LRR_RI"/>
    <property type="match status" value="10"/>
</dbReference>
<evidence type="ECO:0000256" key="6">
    <source>
        <dbReference type="ARBA" id="ARBA00022840"/>
    </source>
</evidence>
<comment type="subcellular location">
    <subcellularLocation>
        <location evidence="1">Cytoplasm</location>
    </subcellularLocation>
</comment>
<keyword evidence="4" id="KW-0677">Repeat</keyword>
<evidence type="ECO:0000256" key="4">
    <source>
        <dbReference type="ARBA" id="ARBA00022737"/>
    </source>
</evidence>
<evidence type="ECO:0000256" key="5">
    <source>
        <dbReference type="ARBA" id="ARBA00022741"/>
    </source>
</evidence>
<dbReference type="SUPFAM" id="SSF52540">
    <property type="entry name" value="P-loop containing nucleoside triphosphate hydrolases"/>
    <property type="match status" value="1"/>
</dbReference>
<proteinExistence type="inferred from homology"/>
<keyword evidence="6" id="KW-0067">ATP-binding</keyword>
<dbReference type="PANTHER" id="PTHR45690">
    <property type="entry name" value="NACHT, LRR AND PYD DOMAINS-CONTAINING PROTEIN 12"/>
    <property type="match status" value="1"/>
</dbReference>
<dbReference type="InterPro" id="IPR050637">
    <property type="entry name" value="NLRP_innate_immun_reg"/>
</dbReference>
<reference evidence="8 9" key="1">
    <citation type="submission" date="2022-01" db="EMBL/GenBank/DDBJ databases">
        <title>A high-quality chromosome-level genome assembly of rohu carp, Labeo rohita.</title>
        <authorList>
            <person name="Arick M.A. II"/>
            <person name="Hsu C.-Y."/>
            <person name="Magbanua Z."/>
            <person name="Pechanova O."/>
            <person name="Grover C."/>
            <person name="Miller E."/>
            <person name="Thrash A."/>
            <person name="Ezzel L."/>
            <person name="Alam S."/>
            <person name="Benzie J."/>
            <person name="Hamilton M."/>
            <person name="Karsi A."/>
            <person name="Lawrence M.L."/>
            <person name="Peterson D.G."/>
        </authorList>
    </citation>
    <scope>NUCLEOTIDE SEQUENCE [LARGE SCALE GENOMIC DNA]</scope>
    <source>
        <strain evidence="9">BAU-BD-2019</strain>
        <tissue evidence="8">Blood</tissue>
    </source>
</reference>
<keyword evidence="3" id="KW-0963">Cytoplasm</keyword>
<dbReference type="InterPro" id="IPR027417">
    <property type="entry name" value="P-loop_NTPase"/>
</dbReference>
<sequence length="982" mass="109035">MFSEYQKRDDELCHRVLPESPQITIKTHNLSGLGQNNRLPFMQELFIIARKIVQELSHSQPLQPRHNFKSAADRSEQRCMKSNTPLDIRKLQDFSRLLGSAAMHSEISYDVQQMHKETLRSSVLNSTLPNSLLGGQPVGKVIQRGHYTPLSVNAYDGDRARVNKADWEALEDVISREFPPGSEGRRLVLYGGVGMGKTTAVEKVIWDWTAGTRLQHYTLLMRVPVWELATLEAKAESLQSMLGRIYTHISTEILSDALRRPQSLLLVLDGLEQLQHLLCTPSSSSICDVQEEATGSVLLHSLLHGSLLAEASMLITSREPVQSLRCFEVVGFSQTQRRTFFQQFFSEGGQAERLFRQCEQVLGVYEQCFRPAFCWTLCNVFKTQLESKNTPPETLTHLLCIITHMLLQNQKMHAEQTRALLTSLGKLPDQSGLGSFLHHPVLSAFLCISGDVASPDTTFSFLSPVMQEFLLAASFYLDQSVLEISDKRSDLYYTFLAGLSDSVQCKPIEDYVGKFDESRMSVFSQWLVGHASRVLQDGDVTKHYCVFRLLQHARNSSLVKESISKSLLKAWCYRSMQEPDCAALSYVVSCVGEMEDMNLYRADLTSEQAEKLIPALRLSKSIGLSQSCLSLAAVTHLSTALADGRTVTLDLSHSRLEKESVKTLFHALSRSALESLNLCGCSLAPADCEALAQMLSGGSRLRVLSLRGTDVEDQGFIHLSSALENCRLLEIDLSLCSLTAASIPALSSALNSGFSELRKLNLNQNTVTDDGMELISQVLTKGRLNSLNVSDCELTGSCCSSLAAALQSENCRLSELNLSINELGQSGALQICEALMSPKCTLEILEMSRCELTEEVFRALRSVLTSGVSKLIRLSLGVNSVGDAGAKHIWEALRHKHCKLQYLDLDMVSLTDACVEDLCESVAASSTLSTLILKNNVMTDSSVPRLVKLMLDRPQMAELNLQYNDFSEDVFELMDTCQNIVY</sequence>
<evidence type="ECO:0000259" key="7">
    <source>
        <dbReference type="PROSITE" id="PS50837"/>
    </source>
</evidence>
<organism evidence="8 9">
    <name type="scientific">Labeo rohita</name>
    <name type="common">Indian major carp</name>
    <name type="synonym">Cyprinus rohita</name>
    <dbReference type="NCBI Taxonomy" id="84645"/>
    <lineage>
        <taxon>Eukaryota</taxon>
        <taxon>Metazoa</taxon>
        <taxon>Chordata</taxon>
        <taxon>Craniata</taxon>
        <taxon>Vertebrata</taxon>
        <taxon>Euteleostomi</taxon>
        <taxon>Actinopterygii</taxon>
        <taxon>Neopterygii</taxon>
        <taxon>Teleostei</taxon>
        <taxon>Ostariophysi</taxon>
        <taxon>Cypriniformes</taxon>
        <taxon>Cyprinidae</taxon>
        <taxon>Labeoninae</taxon>
        <taxon>Labeonini</taxon>
        <taxon>Labeo</taxon>
    </lineage>
</organism>
<evidence type="ECO:0000313" key="9">
    <source>
        <dbReference type="Proteomes" id="UP000830375"/>
    </source>
</evidence>
<dbReference type="InterPro" id="IPR032675">
    <property type="entry name" value="LRR_dom_sf"/>
</dbReference>
<evidence type="ECO:0000256" key="1">
    <source>
        <dbReference type="ARBA" id="ARBA00004496"/>
    </source>
</evidence>
<keyword evidence="9" id="KW-1185">Reference proteome</keyword>
<keyword evidence="5" id="KW-0547">Nucleotide-binding</keyword>
<dbReference type="PROSITE" id="PS50837">
    <property type="entry name" value="NACHT"/>
    <property type="match status" value="1"/>
</dbReference>
<protein>
    <submittedName>
        <fullName evidence="8">NACHT, LRR and PYD domains-containing protein 12</fullName>
    </submittedName>
</protein>
<gene>
    <name evidence="8" type="ORF">H4Q32_007782</name>
</gene>
<feature type="domain" description="NACHT" evidence="7">
    <location>
        <begin position="185"/>
        <end position="318"/>
    </location>
</feature>
<dbReference type="InterPro" id="IPR007111">
    <property type="entry name" value="NACHT_NTPase"/>
</dbReference>
<dbReference type="Proteomes" id="UP000830375">
    <property type="component" value="Unassembled WGS sequence"/>
</dbReference>
<dbReference type="Gene3D" id="3.40.50.300">
    <property type="entry name" value="P-loop containing nucleotide triphosphate hydrolases"/>
    <property type="match status" value="1"/>
</dbReference>
<dbReference type="EMBL" id="JACTAM010000008">
    <property type="protein sequence ID" value="KAI2662047.1"/>
    <property type="molecule type" value="Genomic_DNA"/>
</dbReference>
<dbReference type="Gene3D" id="3.80.10.10">
    <property type="entry name" value="Ribonuclease Inhibitor"/>
    <property type="match status" value="2"/>
</dbReference>
<evidence type="ECO:0000256" key="3">
    <source>
        <dbReference type="ARBA" id="ARBA00022490"/>
    </source>
</evidence>
<dbReference type="InterPro" id="IPR001611">
    <property type="entry name" value="Leu-rich_rpt"/>
</dbReference>
<comment type="caution">
    <text evidence="8">The sequence shown here is derived from an EMBL/GenBank/DDBJ whole genome shotgun (WGS) entry which is preliminary data.</text>
</comment>
<evidence type="ECO:0000313" key="8">
    <source>
        <dbReference type="EMBL" id="KAI2662047.1"/>
    </source>
</evidence>